<dbReference type="STRING" id="5364.A0A5C3NC08"/>
<evidence type="ECO:0000256" key="2">
    <source>
        <dbReference type="ARBA" id="ARBA00022448"/>
    </source>
</evidence>
<evidence type="ECO:0000256" key="8">
    <source>
        <dbReference type="SAM" id="MobiDB-lite"/>
    </source>
</evidence>
<evidence type="ECO:0000256" key="3">
    <source>
        <dbReference type="ARBA" id="ARBA00022475"/>
    </source>
</evidence>
<evidence type="ECO:0000256" key="9">
    <source>
        <dbReference type="SAM" id="Phobius"/>
    </source>
</evidence>
<keyword evidence="2" id="KW-0813">Transport</keyword>
<dbReference type="FunFam" id="1.20.1250.20:FF:000011">
    <property type="entry name" value="MFS multidrug transporter, putative"/>
    <property type="match status" value="1"/>
</dbReference>
<dbReference type="Pfam" id="PF07690">
    <property type="entry name" value="MFS_1"/>
    <property type="match status" value="1"/>
</dbReference>
<evidence type="ECO:0000313" key="11">
    <source>
        <dbReference type="EMBL" id="TFK51411.1"/>
    </source>
</evidence>
<dbReference type="AlphaFoldDB" id="A0A5C3NC08"/>
<feature type="transmembrane region" description="Helical" evidence="9">
    <location>
        <begin position="458"/>
        <end position="480"/>
    </location>
</feature>
<dbReference type="Gene3D" id="1.20.1250.20">
    <property type="entry name" value="MFS general substrate transporter like domains"/>
    <property type="match status" value="1"/>
</dbReference>
<comment type="subcellular location">
    <subcellularLocation>
        <location evidence="1">Cell membrane</location>
        <topology evidence="1">Multi-pass membrane protein</topology>
    </subcellularLocation>
</comment>
<feature type="transmembrane region" description="Helical" evidence="9">
    <location>
        <begin position="323"/>
        <end position="344"/>
    </location>
</feature>
<dbReference type="GO" id="GO:0022857">
    <property type="term" value="F:transmembrane transporter activity"/>
    <property type="evidence" value="ECO:0007669"/>
    <property type="project" value="InterPro"/>
</dbReference>
<proteinExistence type="inferred from homology"/>
<feature type="compositionally biased region" description="Basic and acidic residues" evidence="8">
    <location>
        <begin position="548"/>
        <end position="561"/>
    </location>
</feature>
<evidence type="ECO:0000313" key="12">
    <source>
        <dbReference type="Proteomes" id="UP000305948"/>
    </source>
</evidence>
<name>A0A5C3NC08_9AGAM</name>
<dbReference type="CDD" id="cd17323">
    <property type="entry name" value="MFS_Tpo1_MDR_like"/>
    <property type="match status" value="1"/>
</dbReference>
<feature type="transmembrane region" description="Helical" evidence="9">
    <location>
        <begin position="53"/>
        <end position="77"/>
    </location>
</feature>
<dbReference type="InterPro" id="IPR011701">
    <property type="entry name" value="MFS"/>
</dbReference>
<feature type="transmembrane region" description="Helical" evidence="9">
    <location>
        <begin position="121"/>
        <end position="148"/>
    </location>
</feature>
<keyword evidence="5 9" id="KW-1133">Transmembrane helix</keyword>
<dbReference type="PROSITE" id="PS50850">
    <property type="entry name" value="MFS"/>
    <property type="match status" value="1"/>
</dbReference>
<dbReference type="EMBL" id="ML213511">
    <property type="protein sequence ID" value="TFK51411.1"/>
    <property type="molecule type" value="Genomic_DNA"/>
</dbReference>
<evidence type="ECO:0000256" key="6">
    <source>
        <dbReference type="ARBA" id="ARBA00023136"/>
    </source>
</evidence>
<dbReference type="InterPro" id="IPR036259">
    <property type="entry name" value="MFS_trans_sf"/>
</dbReference>
<evidence type="ECO:0000256" key="7">
    <source>
        <dbReference type="ARBA" id="ARBA00038459"/>
    </source>
</evidence>
<dbReference type="PANTHER" id="PTHR23502">
    <property type="entry name" value="MAJOR FACILITATOR SUPERFAMILY"/>
    <property type="match status" value="1"/>
</dbReference>
<dbReference type="SUPFAM" id="SSF103473">
    <property type="entry name" value="MFS general substrate transporter"/>
    <property type="match status" value="1"/>
</dbReference>
<evidence type="ECO:0000256" key="1">
    <source>
        <dbReference type="ARBA" id="ARBA00004651"/>
    </source>
</evidence>
<feature type="transmembrane region" description="Helical" evidence="9">
    <location>
        <begin position="365"/>
        <end position="384"/>
    </location>
</feature>
<keyword evidence="4 9" id="KW-0812">Transmembrane</keyword>
<comment type="similarity">
    <text evidence="7">Belongs to the major facilitator superfamily. DHA1 family. Polyamines/proton antiporter (TC 2.A.1.2.16) subfamily.</text>
</comment>
<evidence type="ECO:0000256" key="4">
    <source>
        <dbReference type="ARBA" id="ARBA00022692"/>
    </source>
</evidence>
<protein>
    <submittedName>
        <fullName evidence="11">MFS general substrate transporter</fullName>
    </submittedName>
</protein>
<feature type="transmembrane region" description="Helical" evidence="9">
    <location>
        <begin position="178"/>
        <end position="197"/>
    </location>
</feature>
<sequence length="573" mass="62367">MASPILPDPLVVGTYEKHATETKGSGTQDDPYVLDWAENDPRNPQNFPAKRKWLIVAIVAMVTFAVGFSSSAYSGTIGEIGRQFHQKEVVITLGISLFVLGFALGPLLWAPLSEEFGRSRVFIISYIPFIAFGAGCGGVQSITALLVFRFLQGTFGSSALVNPGGIIADMFDADRRGLALGWFAAMPFLGPVIGPIAGGYLGEHAGYSWVFYLMAILGGVTGLAHIAFVPETYAPFLLNRAAEQKSKETGKVYASKYLAGRPKQSLAQKMKITLKRPIELLFIEPIVFLLSLYIAIVYGILYLEFTAFPIVFQQERGWTPGQGGLAFIGIGVGILLGIALNFWFNMRYIQIAKQEGGVAPPEARLEMMMAGGVLLPIGLFWFAWTTYSSVLFIVPILATVPFGCGIILLFLSVMNYLVDAYLNYAASALAANALLRSMFGFAFPLFGPYMYHNLGTQWASSLVAFLALACVPLPFMFYRYGARIRSMSKRAPPDPYAAMKGSQGKAVAASRSGEAGRHPEHGDDEAILYPRPSTTDRHSRRSSVTMRDSGDQSHEPGEKQQVKAGDALEESST</sequence>
<reference evidence="11 12" key="1">
    <citation type="journal article" date="2019" name="Nat. Ecol. Evol.">
        <title>Megaphylogeny resolves global patterns of mushroom evolution.</title>
        <authorList>
            <person name="Varga T."/>
            <person name="Krizsan K."/>
            <person name="Foldi C."/>
            <person name="Dima B."/>
            <person name="Sanchez-Garcia M."/>
            <person name="Sanchez-Ramirez S."/>
            <person name="Szollosi G.J."/>
            <person name="Szarkandi J.G."/>
            <person name="Papp V."/>
            <person name="Albert L."/>
            <person name="Andreopoulos W."/>
            <person name="Angelini C."/>
            <person name="Antonin V."/>
            <person name="Barry K.W."/>
            <person name="Bougher N.L."/>
            <person name="Buchanan P."/>
            <person name="Buyck B."/>
            <person name="Bense V."/>
            <person name="Catcheside P."/>
            <person name="Chovatia M."/>
            <person name="Cooper J."/>
            <person name="Damon W."/>
            <person name="Desjardin D."/>
            <person name="Finy P."/>
            <person name="Geml J."/>
            <person name="Haridas S."/>
            <person name="Hughes K."/>
            <person name="Justo A."/>
            <person name="Karasinski D."/>
            <person name="Kautmanova I."/>
            <person name="Kiss B."/>
            <person name="Kocsube S."/>
            <person name="Kotiranta H."/>
            <person name="LaButti K.M."/>
            <person name="Lechner B.E."/>
            <person name="Liimatainen K."/>
            <person name="Lipzen A."/>
            <person name="Lukacs Z."/>
            <person name="Mihaltcheva S."/>
            <person name="Morgado L.N."/>
            <person name="Niskanen T."/>
            <person name="Noordeloos M.E."/>
            <person name="Ohm R.A."/>
            <person name="Ortiz-Santana B."/>
            <person name="Ovrebo C."/>
            <person name="Racz N."/>
            <person name="Riley R."/>
            <person name="Savchenko A."/>
            <person name="Shiryaev A."/>
            <person name="Soop K."/>
            <person name="Spirin V."/>
            <person name="Szebenyi C."/>
            <person name="Tomsovsky M."/>
            <person name="Tulloss R.E."/>
            <person name="Uehling J."/>
            <person name="Grigoriev I.V."/>
            <person name="Vagvolgyi C."/>
            <person name="Papp T."/>
            <person name="Martin F.M."/>
            <person name="Miettinen O."/>
            <person name="Hibbett D.S."/>
            <person name="Nagy L.G."/>
        </authorList>
    </citation>
    <scope>NUCLEOTIDE SEQUENCE [LARGE SCALE GENOMIC DNA]</scope>
    <source>
        <strain evidence="11 12">OMC1185</strain>
    </source>
</reference>
<feature type="transmembrane region" description="Helical" evidence="9">
    <location>
        <begin position="89"/>
        <end position="109"/>
    </location>
</feature>
<organism evidence="11 12">
    <name type="scientific">Heliocybe sulcata</name>
    <dbReference type="NCBI Taxonomy" id="5364"/>
    <lineage>
        <taxon>Eukaryota</taxon>
        <taxon>Fungi</taxon>
        <taxon>Dikarya</taxon>
        <taxon>Basidiomycota</taxon>
        <taxon>Agaricomycotina</taxon>
        <taxon>Agaricomycetes</taxon>
        <taxon>Gloeophyllales</taxon>
        <taxon>Gloeophyllaceae</taxon>
        <taxon>Heliocybe</taxon>
    </lineage>
</organism>
<feature type="region of interest" description="Disordered" evidence="8">
    <location>
        <begin position="493"/>
        <end position="573"/>
    </location>
</feature>
<accession>A0A5C3NC08</accession>
<feature type="transmembrane region" description="Helical" evidence="9">
    <location>
        <begin position="390"/>
        <end position="414"/>
    </location>
</feature>
<gene>
    <name evidence="11" type="ORF">OE88DRAFT_1659420</name>
</gene>
<keyword evidence="6 9" id="KW-0472">Membrane</keyword>
<feature type="domain" description="Major facilitator superfamily (MFS) profile" evidence="10">
    <location>
        <begin position="55"/>
        <end position="484"/>
    </location>
</feature>
<feature type="transmembrane region" description="Helical" evidence="9">
    <location>
        <begin position="421"/>
        <end position="446"/>
    </location>
</feature>
<dbReference type="PANTHER" id="PTHR23502:SF186">
    <property type="entry name" value="MAJOR FACILITATOR SUPERFAMILY (MFS) PROFILE DOMAIN-CONTAINING PROTEIN"/>
    <property type="match status" value="1"/>
</dbReference>
<keyword evidence="12" id="KW-1185">Reference proteome</keyword>
<feature type="transmembrane region" description="Helical" evidence="9">
    <location>
        <begin position="209"/>
        <end position="230"/>
    </location>
</feature>
<dbReference type="InterPro" id="IPR020846">
    <property type="entry name" value="MFS_dom"/>
</dbReference>
<dbReference type="OrthoDB" id="9986881at2759"/>
<keyword evidence="3" id="KW-1003">Cell membrane</keyword>
<feature type="transmembrane region" description="Helical" evidence="9">
    <location>
        <begin position="280"/>
        <end position="303"/>
    </location>
</feature>
<dbReference type="GO" id="GO:0005886">
    <property type="term" value="C:plasma membrane"/>
    <property type="evidence" value="ECO:0007669"/>
    <property type="project" value="UniProtKB-SubCell"/>
</dbReference>
<evidence type="ECO:0000256" key="5">
    <source>
        <dbReference type="ARBA" id="ARBA00022989"/>
    </source>
</evidence>
<dbReference type="Proteomes" id="UP000305948">
    <property type="component" value="Unassembled WGS sequence"/>
</dbReference>
<evidence type="ECO:0000259" key="10">
    <source>
        <dbReference type="PROSITE" id="PS50850"/>
    </source>
</evidence>